<dbReference type="PANTHER" id="PTHR45880:SF1">
    <property type="entry name" value="RNA-BINDING MOTIF PROTEIN, X-LINKED 2"/>
    <property type="match status" value="1"/>
</dbReference>
<evidence type="ECO:0000259" key="4">
    <source>
        <dbReference type="PROSITE" id="PS50102"/>
    </source>
</evidence>
<dbReference type="AlphaFoldDB" id="A0A7S3VEH7"/>
<feature type="compositionally biased region" description="Basic residues" evidence="3">
    <location>
        <begin position="293"/>
        <end position="303"/>
    </location>
</feature>
<feature type="region of interest" description="Disordered" evidence="3">
    <location>
        <begin position="116"/>
        <end position="155"/>
    </location>
</feature>
<protein>
    <recommendedName>
        <fullName evidence="4">RRM domain-containing protein</fullName>
    </recommendedName>
</protein>
<dbReference type="InterPro" id="IPR035979">
    <property type="entry name" value="RBD_domain_sf"/>
</dbReference>
<dbReference type="GO" id="GO:0005686">
    <property type="term" value="C:U2 snRNP"/>
    <property type="evidence" value="ECO:0007669"/>
    <property type="project" value="TreeGrafter"/>
</dbReference>
<organism evidence="5">
    <name type="scientific">Chaetoceros debilis</name>
    <dbReference type="NCBI Taxonomy" id="122233"/>
    <lineage>
        <taxon>Eukaryota</taxon>
        <taxon>Sar</taxon>
        <taxon>Stramenopiles</taxon>
        <taxon>Ochrophyta</taxon>
        <taxon>Bacillariophyta</taxon>
        <taxon>Coscinodiscophyceae</taxon>
        <taxon>Chaetocerotophycidae</taxon>
        <taxon>Chaetocerotales</taxon>
        <taxon>Chaetocerotaceae</taxon>
        <taxon>Chaetoceros</taxon>
    </lineage>
</organism>
<dbReference type="InterPro" id="IPR000504">
    <property type="entry name" value="RRM_dom"/>
</dbReference>
<accession>A0A7S3VEH7</accession>
<dbReference type="Gene3D" id="3.30.70.330">
    <property type="match status" value="1"/>
</dbReference>
<reference evidence="5" key="1">
    <citation type="submission" date="2021-01" db="EMBL/GenBank/DDBJ databases">
        <authorList>
            <person name="Corre E."/>
            <person name="Pelletier E."/>
            <person name="Niang G."/>
            <person name="Scheremetjew M."/>
            <person name="Finn R."/>
            <person name="Kale V."/>
            <person name="Holt S."/>
            <person name="Cochrane G."/>
            <person name="Meng A."/>
            <person name="Brown T."/>
            <person name="Cohen L."/>
        </authorList>
    </citation>
    <scope>NUCLEOTIDE SEQUENCE</scope>
    <source>
        <strain evidence="5">MM31A-1</strain>
    </source>
</reference>
<dbReference type="InterPro" id="IPR012677">
    <property type="entry name" value="Nucleotide-bd_a/b_plait_sf"/>
</dbReference>
<sequence>MNVIKEIHRINDLELENGMVNTPASWHQKYINSAWVYIGNLPIRLSEGDILAVMSQWGEVEDVNLVREEKTGKSKGFAFLKYEDARSCILAVDNLSGSVVLGRSLRVDHVENYRLPKHLREGEDGEGEDDKDDGDKKNEEKEDVDTGPGHAYKGKELKNQYDISQGQDLFAPVPAAPEHTPETNIESIKDGDGEELMTKEERKEAKLKRKEERDQQRREKEMRREEREEKRRTKRAKKHTHKHKERDSIHSDKDTQKDRKRRRKDERNSDAGNNSGSGSAADTDSGDGSQHSHDRKRKEKRRR</sequence>
<name>A0A7S3VEH7_9STRA</name>
<evidence type="ECO:0000313" key="5">
    <source>
        <dbReference type="EMBL" id="CAE0474885.1"/>
    </source>
</evidence>
<dbReference type="PANTHER" id="PTHR45880">
    <property type="entry name" value="RNA-BINDING MOTIF PROTEIN, X-LINKED 2"/>
    <property type="match status" value="1"/>
</dbReference>
<keyword evidence="1 2" id="KW-0694">RNA-binding</keyword>
<dbReference type="EMBL" id="HBIO01025746">
    <property type="protein sequence ID" value="CAE0474885.1"/>
    <property type="molecule type" value="Transcribed_RNA"/>
</dbReference>
<dbReference type="InterPro" id="IPR051847">
    <property type="entry name" value="RNA_proc/Spliceosome_comp"/>
</dbReference>
<dbReference type="PROSITE" id="PS50102">
    <property type="entry name" value="RRM"/>
    <property type="match status" value="1"/>
</dbReference>
<feature type="domain" description="RRM" evidence="4">
    <location>
        <begin position="34"/>
        <end position="112"/>
    </location>
</feature>
<proteinExistence type="predicted"/>
<evidence type="ECO:0000256" key="1">
    <source>
        <dbReference type="ARBA" id="ARBA00022884"/>
    </source>
</evidence>
<feature type="compositionally biased region" description="Low complexity" evidence="3">
    <location>
        <begin position="270"/>
        <end position="289"/>
    </location>
</feature>
<feature type="region of interest" description="Disordered" evidence="3">
    <location>
        <begin position="169"/>
        <end position="303"/>
    </location>
</feature>
<feature type="compositionally biased region" description="Acidic residues" evidence="3">
    <location>
        <begin position="123"/>
        <end position="132"/>
    </location>
</feature>
<gene>
    <name evidence="5" type="ORF">CDEB00056_LOCUS19738</name>
</gene>
<feature type="compositionally biased region" description="Basic and acidic residues" evidence="3">
    <location>
        <begin position="187"/>
        <end position="231"/>
    </location>
</feature>
<feature type="compositionally biased region" description="Basic and acidic residues" evidence="3">
    <location>
        <begin position="245"/>
        <end position="257"/>
    </location>
</feature>
<dbReference type="SUPFAM" id="SSF54928">
    <property type="entry name" value="RNA-binding domain, RBD"/>
    <property type="match status" value="1"/>
</dbReference>
<evidence type="ECO:0000256" key="3">
    <source>
        <dbReference type="SAM" id="MobiDB-lite"/>
    </source>
</evidence>
<dbReference type="CDD" id="cd12411">
    <property type="entry name" value="RRM_ist3_like"/>
    <property type="match status" value="1"/>
</dbReference>
<dbReference type="Pfam" id="PF00076">
    <property type="entry name" value="RRM_1"/>
    <property type="match status" value="1"/>
</dbReference>
<dbReference type="GO" id="GO:0071013">
    <property type="term" value="C:catalytic step 2 spliceosome"/>
    <property type="evidence" value="ECO:0007669"/>
    <property type="project" value="TreeGrafter"/>
</dbReference>
<dbReference type="GO" id="GO:0071011">
    <property type="term" value="C:precatalytic spliceosome"/>
    <property type="evidence" value="ECO:0007669"/>
    <property type="project" value="TreeGrafter"/>
</dbReference>
<feature type="compositionally biased region" description="Basic residues" evidence="3">
    <location>
        <begin position="232"/>
        <end position="244"/>
    </location>
</feature>
<dbReference type="GO" id="GO:0000398">
    <property type="term" value="P:mRNA splicing, via spliceosome"/>
    <property type="evidence" value="ECO:0007669"/>
    <property type="project" value="InterPro"/>
</dbReference>
<evidence type="ECO:0000256" key="2">
    <source>
        <dbReference type="PROSITE-ProRule" id="PRU00176"/>
    </source>
</evidence>
<dbReference type="InterPro" id="IPR045844">
    <property type="entry name" value="RRM_Ist3-like"/>
</dbReference>
<dbReference type="GO" id="GO:0003723">
    <property type="term" value="F:RNA binding"/>
    <property type="evidence" value="ECO:0007669"/>
    <property type="project" value="UniProtKB-UniRule"/>
</dbReference>
<dbReference type="SMART" id="SM00360">
    <property type="entry name" value="RRM"/>
    <property type="match status" value="1"/>
</dbReference>